<dbReference type="Gene3D" id="3.30.230.10">
    <property type="match status" value="1"/>
</dbReference>
<feature type="coiled-coil region" evidence="4">
    <location>
        <begin position="699"/>
        <end position="726"/>
    </location>
</feature>
<dbReference type="GO" id="GO:0032389">
    <property type="term" value="C:MutLalpha complex"/>
    <property type="evidence" value="ECO:0007669"/>
    <property type="project" value="TreeGrafter"/>
</dbReference>
<dbReference type="NCBIfam" id="TIGR00585">
    <property type="entry name" value="mutl"/>
    <property type="match status" value="1"/>
</dbReference>
<keyword evidence="4" id="KW-0175">Coiled coil</keyword>
<evidence type="ECO:0000256" key="3">
    <source>
        <dbReference type="PROSITE-ProRule" id="PRU00267"/>
    </source>
</evidence>
<feature type="transmembrane region" description="Helical" evidence="6">
    <location>
        <begin position="975"/>
        <end position="999"/>
    </location>
</feature>
<feature type="compositionally biased region" description="Polar residues" evidence="5">
    <location>
        <begin position="430"/>
        <end position="441"/>
    </location>
</feature>
<dbReference type="CDD" id="cd16926">
    <property type="entry name" value="HATPase_MutL-MLH-PMS-like"/>
    <property type="match status" value="1"/>
</dbReference>
<dbReference type="InterPro" id="IPR002099">
    <property type="entry name" value="MutL/Mlh/PMS"/>
</dbReference>
<dbReference type="GO" id="GO:0030983">
    <property type="term" value="F:mismatched DNA binding"/>
    <property type="evidence" value="ECO:0007669"/>
    <property type="project" value="InterPro"/>
</dbReference>
<dbReference type="PANTHER" id="PTHR10073:SF54">
    <property type="entry name" value="PMS1 PROTEIN HOMOLOG 1"/>
    <property type="match status" value="1"/>
</dbReference>
<feature type="region of interest" description="Disordered" evidence="5">
    <location>
        <begin position="353"/>
        <end position="406"/>
    </location>
</feature>
<feature type="compositionally biased region" description="Polar residues" evidence="5">
    <location>
        <begin position="513"/>
        <end position="523"/>
    </location>
</feature>
<dbReference type="PANTHER" id="PTHR10073">
    <property type="entry name" value="DNA MISMATCH REPAIR PROTEIN MLH, PMS, MUTL"/>
    <property type="match status" value="1"/>
</dbReference>
<evidence type="ECO:0000256" key="6">
    <source>
        <dbReference type="SAM" id="Phobius"/>
    </source>
</evidence>
<feature type="transmembrane region" description="Helical" evidence="6">
    <location>
        <begin position="917"/>
        <end position="942"/>
    </location>
</feature>
<dbReference type="GO" id="GO:0140664">
    <property type="term" value="F:ATP-dependent DNA damage sensor activity"/>
    <property type="evidence" value="ECO:0007669"/>
    <property type="project" value="InterPro"/>
</dbReference>
<dbReference type="InterPro" id="IPR014721">
    <property type="entry name" value="Ribsml_uS5_D2-typ_fold_subgr"/>
</dbReference>
<keyword evidence="9" id="KW-1185">Reference proteome</keyword>
<dbReference type="Gene3D" id="1.10.30.10">
    <property type="entry name" value="High mobility group box domain"/>
    <property type="match status" value="1"/>
</dbReference>
<proteinExistence type="inferred from homology"/>
<protein>
    <submittedName>
        <fullName evidence="8">PMS1</fullName>
    </submittedName>
</protein>
<keyword evidence="2" id="KW-0227">DNA damage</keyword>
<dbReference type="SMART" id="SM01340">
    <property type="entry name" value="DNA_mis_repair"/>
    <property type="match status" value="1"/>
</dbReference>
<dbReference type="InterPro" id="IPR036910">
    <property type="entry name" value="HMG_box_dom_sf"/>
</dbReference>
<name>A0A812DN52_ACAPH</name>
<dbReference type="PROSITE" id="PS50118">
    <property type="entry name" value="HMG_BOX_2"/>
    <property type="match status" value="1"/>
</dbReference>
<keyword evidence="3" id="KW-0539">Nucleus</keyword>
<dbReference type="InterPro" id="IPR009071">
    <property type="entry name" value="HMG_box_dom"/>
</dbReference>
<dbReference type="EMBL" id="CAHIKZ030004126">
    <property type="protein sequence ID" value="CAE1307630.1"/>
    <property type="molecule type" value="Genomic_DNA"/>
</dbReference>
<dbReference type="SUPFAM" id="SSF55874">
    <property type="entry name" value="ATPase domain of HSP90 chaperone/DNA topoisomerase II/histidine kinase"/>
    <property type="match status" value="1"/>
</dbReference>
<evidence type="ECO:0000256" key="4">
    <source>
        <dbReference type="SAM" id="Coils"/>
    </source>
</evidence>
<feature type="compositionally biased region" description="Low complexity" evidence="5">
    <location>
        <begin position="442"/>
        <end position="453"/>
    </location>
</feature>
<sequence length="1307" mass="145538">MTTLKVLSSDTIRLIGSTQVITSVSSVVKELIENSLDAGATSIDIKLENYGLDHIEIKDNGKGIPENDIPYLAKRHYTSKISAFTDLEQLLTYGFRGEALASLCAVSEVTVTTRTAADAVARCLLLNNTGDVVSTKLSPQPEGTTICAAKLFKNLPVRQQYNKNDKRRKEELKKVENLVVAFGIINPKIRFTLRHNKDMLWQKAAVDTIRSAVLAAWGYSVVQLLEHMQQTREDPQVSVEMFVPKCGSDVMTMSKTSGDQGFVYVNKRPVILKNIQKVIRQYYCSCHSCDTNRYPLFVASISLPQKEVDINLDPNKTQVLMHNDDIVMDVTTILLETIYGPLGSVSGRKQVCESKADKTHDSDITDNMKDARQMPNNTDAKCASDDLYPSKSGSLPNSTESKLESPNIIFRQDSSEMNFTCDLDKCHQSSLASKPGRTQDTSLSSCEKPSLSSLNSTDKNFLLELSENSVNQLPKSNFLNDSKKASTATASKPGMDLDTGANLHPESQRQESEIPNDTCSSDLFDQLMGSFTPETPVAADPTLAENAVPTQQLSLLEDSQRAADFLDSFNEPVDGETWSRGKMKSKDGGLVQPVQLFAPTARHTPGKRPPSPSHDSQLTPVAKKKAVEPKINIMEGQTTLYDLVESQPVKRPETSFLIFSKQIRPKIMEENPDADYKTLSELIVKKWKSLTDVEKAEFKNLCQKDVKRYKEQMQLAKERAANKILNTKTKVSAKVKPGHTPAREKLLKTCKVSIQTPNKQQPVKVQTVPFSMSQLKEKLSCEYNSSSQCSWTSADRLVPIGYLPSRDAWVCHQGVKLALLNSHRVDEVLIYQRLMESFQVLADPLENPILLNDKLPGGERIWKTLMSLKRENHATSSHQVVADERLLSNGFRVAIYDVFSDIYLSPLSIPVYSPISLSFFCSLFCSLFLSFVLSFVLSFFLLFSLLFSLSFFCSLFCSIFCSLFLSFVLSFFHSFVLSFFLSFVLSFILSFFLVVYLFMATSYHSFCFYQNKSNLSEASQVEVTGLTSCVPMYGIKDLHEVLENIATIGPSTSLMQCRPLKIVNYLKSEAVRMARSSPSFSSRDDIMDLLDRIGKARKWKCLHDRPFLHDIYNLSDLPFSQESFDSYVFASTNSRLSLTVHVALPFSLAIFLSLSLSLSGHSRRSPFLSGHSCRSPFLSLAVTITLLLSLSDRSRRSLNPLSLSGRSPLKLSLSLSPFLSRLIVLSSWNLVVPALSCSLSLSLFLSDHSNLLALPSLSLSFLSLSNLSLSDRSRRSLISLSLSGPFPVENPCLSLSLSLSSLSLTRS</sequence>
<evidence type="ECO:0000313" key="9">
    <source>
        <dbReference type="Proteomes" id="UP000597762"/>
    </source>
</evidence>
<dbReference type="Gene3D" id="3.30.565.10">
    <property type="entry name" value="Histidine kinase-like ATPase, C-terminal domain"/>
    <property type="match status" value="1"/>
</dbReference>
<keyword evidence="3" id="KW-0238">DNA-binding</keyword>
<feature type="compositionally biased region" description="Polar residues" evidence="5">
    <location>
        <begin position="473"/>
        <end position="490"/>
    </location>
</feature>
<dbReference type="SMART" id="SM00398">
    <property type="entry name" value="HMG"/>
    <property type="match status" value="1"/>
</dbReference>
<dbReference type="InterPro" id="IPR014762">
    <property type="entry name" value="DNA_mismatch_repair_CS"/>
</dbReference>
<dbReference type="FunFam" id="3.30.565.10:FF:000017">
    <property type="entry name" value="PMS1 homolog 1, mismatch repair system component"/>
    <property type="match status" value="1"/>
</dbReference>
<evidence type="ECO:0000256" key="1">
    <source>
        <dbReference type="ARBA" id="ARBA00006082"/>
    </source>
</evidence>
<dbReference type="SUPFAM" id="SSF47095">
    <property type="entry name" value="HMG-box"/>
    <property type="match status" value="1"/>
</dbReference>
<feature type="transmembrane region" description="Helical" evidence="6">
    <location>
        <begin position="949"/>
        <end position="969"/>
    </location>
</feature>
<dbReference type="Pfam" id="PF13589">
    <property type="entry name" value="HATPase_c_3"/>
    <property type="match status" value="1"/>
</dbReference>
<feature type="compositionally biased region" description="Basic and acidic residues" evidence="5">
    <location>
        <begin position="353"/>
        <end position="372"/>
    </location>
</feature>
<comment type="caution">
    <text evidence="8">The sequence shown here is derived from an EMBL/GenBank/DDBJ whole genome shotgun (WGS) entry which is preliminary data.</text>
</comment>
<keyword evidence="6" id="KW-0812">Transmembrane</keyword>
<dbReference type="FunFam" id="3.30.230.10:FF:000030">
    <property type="entry name" value="PMS1 homolog 1, mismatch repair system component"/>
    <property type="match status" value="1"/>
</dbReference>
<gene>
    <name evidence="8" type="ORF">SPHA_59643</name>
</gene>
<dbReference type="InterPro" id="IPR038973">
    <property type="entry name" value="MutL/Mlh/Pms-like"/>
</dbReference>
<dbReference type="CDD" id="cd00084">
    <property type="entry name" value="HMG-box_SF"/>
    <property type="match status" value="1"/>
</dbReference>
<evidence type="ECO:0000313" key="8">
    <source>
        <dbReference type="EMBL" id="CAE1307630.1"/>
    </source>
</evidence>
<dbReference type="GO" id="GO:0016887">
    <property type="term" value="F:ATP hydrolysis activity"/>
    <property type="evidence" value="ECO:0007669"/>
    <property type="project" value="InterPro"/>
</dbReference>
<feature type="region of interest" description="Disordered" evidence="5">
    <location>
        <begin position="430"/>
        <end position="453"/>
    </location>
</feature>
<dbReference type="PROSITE" id="PS00058">
    <property type="entry name" value="DNA_MISMATCH_REPAIR_1"/>
    <property type="match status" value="1"/>
</dbReference>
<feature type="domain" description="HMG box" evidence="7">
    <location>
        <begin position="649"/>
        <end position="717"/>
    </location>
</feature>
<comment type="similarity">
    <text evidence="1">Belongs to the DNA mismatch repair MutL/HexB family.</text>
</comment>
<keyword evidence="6" id="KW-0472">Membrane</keyword>
<dbReference type="Proteomes" id="UP000597762">
    <property type="component" value="Unassembled WGS sequence"/>
</dbReference>
<reference evidence="8" key="1">
    <citation type="submission" date="2021-01" db="EMBL/GenBank/DDBJ databases">
        <authorList>
            <person name="Li R."/>
            <person name="Bekaert M."/>
        </authorList>
    </citation>
    <scope>NUCLEOTIDE SEQUENCE</scope>
    <source>
        <strain evidence="8">Farmed</strain>
    </source>
</reference>
<organism evidence="8 9">
    <name type="scientific">Acanthosepion pharaonis</name>
    <name type="common">Pharaoh cuttlefish</name>
    <name type="synonym">Sepia pharaonis</name>
    <dbReference type="NCBI Taxonomy" id="158019"/>
    <lineage>
        <taxon>Eukaryota</taxon>
        <taxon>Metazoa</taxon>
        <taxon>Spiralia</taxon>
        <taxon>Lophotrochozoa</taxon>
        <taxon>Mollusca</taxon>
        <taxon>Cephalopoda</taxon>
        <taxon>Coleoidea</taxon>
        <taxon>Decapodiformes</taxon>
        <taxon>Sepiida</taxon>
        <taxon>Sepiina</taxon>
        <taxon>Sepiidae</taxon>
        <taxon>Acanthosepion</taxon>
    </lineage>
</organism>
<dbReference type="GO" id="GO:0006298">
    <property type="term" value="P:mismatch repair"/>
    <property type="evidence" value="ECO:0007669"/>
    <property type="project" value="InterPro"/>
</dbReference>
<feature type="transmembrane region" description="Helical" evidence="6">
    <location>
        <begin position="1136"/>
        <end position="1154"/>
    </location>
</feature>
<evidence type="ECO:0000256" key="2">
    <source>
        <dbReference type="ARBA" id="ARBA00022763"/>
    </source>
</evidence>
<evidence type="ECO:0000256" key="5">
    <source>
        <dbReference type="SAM" id="MobiDB-lite"/>
    </source>
</evidence>
<dbReference type="SUPFAM" id="SSF54211">
    <property type="entry name" value="Ribosomal protein S5 domain 2-like"/>
    <property type="match status" value="1"/>
</dbReference>
<feature type="region of interest" description="Disordered" evidence="5">
    <location>
        <begin position="473"/>
        <end position="537"/>
    </location>
</feature>
<dbReference type="Pfam" id="PF01119">
    <property type="entry name" value="DNA_mis_repair"/>
    <property type="match status" value="1"/>
</dbReference>
<dbReference type="InterPro" id="IPR013507">
    <property type="entry name" value="DNA_mismatch_S5_2-like"/>
</dbReference>
<keyword evidence="6" id="KW-1133">Transmembrane helix</keyword>
<dbReference type="GO" id="GO:0005524">
    <property type="term" value="F:ATP binding"/>
    <property type="evidence" value="ECO:0007669"/>
    <property type="project" value="InterPro"/>
</dbReference>
<feature type="DNA-binding region" description="HMG box" evidence="3">
    <location>
        <begin position="649"/>
        <end position="717"/>
    </location>
</feature>
<dbReference type="InterPro" id="IPR020568">
    <property type="entry name" value="Ribosomal_Su5_D2-typ_SF"/>
</dbReference>
<feature type="compositionally biased region" description="Polar residues" evidence="5">
    <location>
        <begin position="391"/>
        <end position="400"/>
    </location>
</feature>
<dbReference type="InterPro" id="IPR036890">
    <property type="entry name" value="HATPase_C_sf"/>
</dbReference>
<dbReference type="Pfam" id="PF00505">
    <property type="entry name" value="HMG_box"/>
    <property type="match status" value="1"/>
</dbReference>
<evidence type="ECO:0000259" key="7">
    <source>
        <dbReference type="PROSITE" id="PS50118"/>
    </source>
</evidence>
<accession>A0A812DN52</accession>
<feature type="region of interest" description="Disordered" evidence="5">
    <location>
        <begin position="600"/>
        <end position="621"/>
    </location>
</feature>
<dbReference type="OrthoDB" id="10263226at2759"/>